<name>A0A3B1DCK0_9ZZZZ</name>
<evidence type="ECO:0008006" key="2">
    <source>
        <dbReference type="Google" id="ProtNLM"/>
    </source>
</evidence>
<evidence type="ECO:0000313" key="1">
    <source>
        <dbReference type="EMBL" id="VAX33764.1"/>
    </source>
</evidence>
<dbReference type="EMBL" id="UOGI01000204">
    <property type="protein sequence ID" value="VAX33764.1"/>
    <property type="molecule type" value="Genomic_DNA"/>
</dbReference>
<proteinExistence type="predicted"/>
<accession>A0A3B1DCK0</accession>
<gene>
    <name evidence="1" type="ORF">MNBD_NITROSPIRAE03-1919</name>
</gene>
<organism evidence="1">
    <name type="scientific">hydrothermal vent metagenome</name>
    <dbReference type="NCBI Taxonomy" id="652676"/>
    <lineage>
        <taxon>unclassified sequences</taxon>
        <taxon>metagenomes</taxon>
        <taxon>ecological metagenomes</taxon>
    </lineage>
</organism>
<dbReference type="AlphaFoldDB" id="A0A3B1DCK0"/>
<protein>
    <recommendedName>
        <fullName evidence="2">PepSY domain-containing protein</fullName>
    </recommendedName>
</protein>
<reference evidence="1" key="1">
    <citation type="submission" date="2018-06" db="EMBL/GenBank/DDBJ databases">
        <authorList>
            <person name="Zhirakovskaya E."/>
        </authorList>
    </citation>
    <scope>NUCLEOTIDE SEQUENCE</scope>
</reference>
<sequence length="117" mass="13112">MISKMKYSAALAMILFMLTAPSTFAQQSAQQSAQQREQPVTPYGDFCSLCSTYGICTIQTSPEKAERAIRDYYSKKGLDVEIEEISGRFIKAKVKDKGKVVDTILFDSSTGRFRSIY</sequence>